<proteinExistence type="predicted"/>
<gene>
    <name evidence="1" type="ORF">DLM46_08295</name>
</gene>
<sequence length="451" mass="49691">MRRGVHPVAAWQTEAAMALKRSTALKVLRAYRSNRTRVVKREANVRRILCVSCLIVGLAGALVNAAPVRPQQDSQVLETLPPRAHDALNSAIASMHAALAAGGQNFDLAADLAKRHLERFRRDQDPRDLGQAEAAIEPWLRQSNPPPRALVLRASVRQSNHFFASALDDLDHAIHAQPDNVEAWLIRANILQVQGRYLEARQSCGRLILMNTAIAGICLANVAAVSGRPEQAYLLLQQLAAQIPPTDSLYTWLVVSQAETAVWMDKEETAEQFFRKALVASPRDAYLKAAWADFLLDRKRPREVLALLAADVRNDNLLLRLALAEKQAGLNAELAPHVEDLRSRFAASAERGDRVHLREEAIFNLKLLNDPEKALSLAEADWQVQKEVADCRILMEAAIAARQPARAAPAMTWLKTARLRYPVLTTLEARLASLVVGAGSAMRATHSSPSA</sequence>
<organism evidence="1 2">
    <name type="scientific">Paraburkholderia lacunae</name>
    <dbReference type="NCBI Taxonomy" id="2211104"/>
    <lineage>
        <taxon>Bacteria</taxon>
        <taxon>Pseudomonadati</taxon>
        <taxon>Pseudomonadota</taxon>
        <taxon>Betaproteobacteria</taxon>
        <taxon>Burkholderiales</taxon>
        <taxon>Burkholderiaceae</taxon>
        <taxon>Paraburkholderia</taxon>
    </lineage>
</organism>
<dbReference type="EMBL" id="QHKS01000004">
    <property type="protein sequence ID" value="RDK03507.1"/>
    <property type="molecule type" value="Genomic_DNA"/>
</dbReference>
<dbReference type="Proteomes" id="UP000254875">
    <property type="component" value="Unassembled WGS sequence"/>
</dbReference>
<evidence type="ECO:0000313" key="1">
    <source>
        <dbReference type="EMBL" id="RDK03507.1"/>
    </source>
</evidence>
<reference evidence="2" key="1">
    <citation type="submission" date="2018-05" db="EMBL/GenBank/DDBJ databases">
        <authorList>
            <person name="Feng T."/>
        </authorList>
    </citation>
    <scope>NUCLEOTIDE SEQUENCE [LARGE SCALE GENOMIC DNA]</scope>
    <source>
        <strain evidence="2">S27</strain>
    </source>
</reference>
<keyword evidence="2" id="KW-1185">Reference proteome</keyword>
<dbReference type="AlphaFoldDB" id="A0A370ND29"/>
<comment type="caution">
    <text evidence="1">The sequence shown here is derived from an EMBL/GenBank/DDBJ whole genome shotgun (WGS) entry which is preliminary data.</text>
</comment>
<accession>A0A370ND29</accession>
<dbReference type="Gene3D" id="1.25.40.10">
    <property type="entry name" value="Tetratricopeptide repeat domain"/>
    <property type="match status" value="1"/>
</dbReference>
<dbReference type="InterPro" id="IPR011990">
    <property type="entry name" value="TPR-like_helical_dom_sf"/>
</dbReference>
<protein>
    <submittedName>
        <fullName evidence="1">Uncharacterized protein</fullName>
    </submittedName>
</protein>
<dbReference type="SUPFAM" id="SSF48452">
    <property type="entry name" value="TPR-like"/>
    <property type="match status" value="1"/>
</dbReference>
<evidence type="ECO:0000313" key="2">
    <source>
        <dbReference type="Proteomes" id="UP000254875"/>
    </source>
</evidence>
<name>A0A370ND29_9BURK</name>